<feature type="transmembrane region" description="Helical" evidence="6">
    <location>
        <begin position="159"/>
        <end position="176"/>
    </location>
</feature>
<feature type="domain" description="EamA" evidence="7">
    <location>
        <begin position="12"/>
        <end position="141"/>
    </location>
</feature>
<keyword evidence="4 6" id="KW-1133">Transmembrane helix</keyword>
<dbReference type="InterPro" id="IPR050638">
    <property type="entry name" value="AA-Vitamin_Transporters"/>
</dbReference>
<feature type="transmembrane region" description="Helical" evidence="6">
    <location>
        <begin position="280"/>
        <end position="297"/>
    </location>
</feature>
<dbReference type="InterPro" id="IPR000620">
    <property type="entry name" value="EamA_dom"/>
</dbReference>
<feature type="transmembrane region" description="Helical" evidence="6">
    <location>
        <begin position="71"/>
        <end position="91"/>
    </location>
</feature>
<evidence type="ECO:0000256" key="5">
    <source>
        <dbReference type="ARBA" id="ARBA00023136"/>
    </source>
</evidence>
<proteinExistence type="inferred from homology"/>
<evidence type="ECO:0000256" key="3">
    <source>
        <dbReference type="ARBA" id="ARBA00022692"/>
    </source>
</evidence>
<feature type="transmembrane region" description="Helical" evidence="6">
    <location>
        <begin position="97"/>
        <end position="120"/>
    </location>
</feature>
<dbReference type="RefSeq" id="WP_114482237.1">
    <property type="nucleotide sequence ID" value="NZ_QPJU01000002.1"/>
</dbReference>
<dbReference type="Pfam" id="PF00892">
    <property type="entry name" value="EamA"/>
    <property type="match status" value="2"/>
</dbReference>
<dbReference type="InterPro" id="IPR037185">
    <property type="entry name" value="EmrE-like"/>
</dbReference>
<dbReference type="GO" id="GO:0016020">
    <property type="term" value="C:membrane"/>
    <property type="evidence" value="ECO:0007669"/>
    <property type="project" value="UniProtKB-SubCell"/>
</dbReference>
<dbReference type="SUPFAM" id="SSF103481">
    <property type="entry name" value="Multidrug resistance efflux transporter EmrE"/>
    <property type="match status" value="2"/>
</dbReference>
<dbReference type="AlphaFoldDB" id="A0A369AML2"/>
<evidence type="ECO:0000256" key="4">
    <source>
        <dbReference type="ARBA" id="ARBA00022989"/>
    </source>
</evidence>
<sequence length="300" mass="31906">MTQKLTPATTALLVIAPLMWAGNAVAGRMVHTLVSPFTLNFLRWLLAFALLLPLAHGVLRPGSALWGQWRRFALLGLLGIGLYNALQYMALQTSTPINVTLVGASMPVWMLLVGALFFGARVAARQVLGALLSIGGVLLVLSRGEWAQLLALRLVPGDLFMLLAAISWAFYSWLLVRTSAPAGMRGDWAGLLMAQVVFGLGWSGALSAFEWATGRGHVTWNALFVAALAFIAIGPAVVAYRCWGIGVQRVGPAIASFFSNLTPLFAALLSAALLGEAPQLFHAAAFALIVGGIWVSSQRA</sequence>
<feature type="transmembrane region" description="Helical" evidence="6">
    <location>
        <begin position="218"/>
        <end position="240"/>
    </location>
</feature>
<evidence type="ECO:0000256" key="6">
    <source>
        <dbReference type="SAM" id="Phobius"/>
    </source>
</evidence>
<name>A0A369AML2_9BURK</name>
<evidence type="ECO:0000256" key="2">
    <source>
        <dbReference type="ARBA" id="ARBA00007362"/>
    </source>
</evidence>
<gene>
    <name evidence="8" type="ORF">DFR45_10230</name>
</gene>
<dbReference type="OrthoDB" id="4167046at2"/>
<feature type="transmembrane region" description="Helical" evidence="6">
    <location>
        <begin position="252"/>
        <end position="274"/>
    </location>
</feature>
<evidence type="ECO:0000256" key="1">
    <source>
        <dbReference type="ARBA" id="ARBA00004141"/>
    </source>
</evidence>
<dbReference type="PANTHER" id="PTHR32322:SF2">
    <property type="entry name" value="EAMA DOMAIN-CONTAINING PROTEIN"/>
    <property type="match status" value="1"/>
</dbReference>
<reference evidence="8 9" key="1">
    <citation type="submission" date="2018-07" db="EMBL/GenBank/DDBJ databases">
        <title>Genomic Encyclopedia of Type Strains, Phase IV (KMG-IV): sequencing the most valuable type-strain genomes for metagenomic binning, comparative biology and taxonomic classification.</title>
        <authorList>
            <person name="Goeker M."/>
        </authorList>
    </citation>
    <scope>NUCLEOTIDE SEQUENCE [LARGE SCALE GENOMIC DNA]</scope>
    <source>
        <strain evidence="8 9">DSM 100911</strain>
    </source>
</reference>
<keyword evidence="5 6" id="KW-0472">Membrane</keyword>
<accession>A0A369AML2</accession>
<comment type="similarity">
    <text evidence="2">Belongs to the EamA transporter family.</text>
</comment>
<keyword evidence="3 6" id="KW-0812">Transmembrane</keyword>
<evidence type="ECO:0000313" key="9">
    <source>
        <dbReference type="Proteomes" id="UP000252174"/>
    </source>
</evidence>
<comment type="subcellular location">
    <subcellularLocation>
        <location evidence="1">Membrane</location>
        <topology evidence="1">Multi-pass membrane protein</topology>
    </subcellularLocation>
</comment>
<organism evidence="8 9">
    <name type="scientific">Extensimonas vulgaris</name>
    <dbReference type="NCBI Taxonomy" id="1031594"/>
    <lineage>
        <taxon>Bacteria</taxon>
        <taxon>Pseudomonadati</taxon>
        <taxon>Pseudomonadota</taxon>
        <taxon>Betaproteobacteria</taxon>
        <taxon>Burkholderiales</taxon>
        <taxon>Comamonadaceae</taxon>
        <taxon>Extensimonas</taxon>
    </lineage>
</organism>
<comment type="caution">
    <text evidence="8">The sequence shown here is derived from an EMBL/GenBank/DDBJ whole genome shotgun (WGS) entry which is preliminary data.</text>
</comment>
<feature type="transmembrane region" description="Helical" evidence="6">
    <location>
        <begin position="127"/>
        <end position="147"/>
    </location>
</feature>
<keyword evidence="9" id="KW-1185">Reference proteome</keyword>
<protein>
    <submittedName>
        <fullName evidence="8">EamA-like transporter family protein</fullName>
    </submittedName>
</protein>
<evidence type="ECO:0000259" key="7">
    <source>
        <dbReference type="Pfam" id="PF00892"/>
    </source>
</evidence>
<evidence type="ECO:0000313" key="8">
    <source>
        <dbReference type="EMBL" id="RCX10629.1"/>
    </source>
</evidence>
<dbReference type="EMBL" id="QPJU01000002">
    <property type="protein sequence ID" value="RCX10629.1"/>
    <property type="molecule type" value="Genomic_DNA"/>
</dbReference>
<feature type="domain" description="EamA" evidence="7">
    <location>
        <begin position="156"/>
        <end position="297"/>
    </location>
</feature>
<feature type="transmembrane region" description="Helical" evidence="6">
    <location>
        <begin position="188"/>
        <end position="212"/>
    </location>
</feature>
<dbReference type="Proteomes" id="UP000252174">
    <property type="component" value="Unassembled WGS sequence"/>
</dbReference>
<feature type="transmembrane region" description="Helical" evidence="6">
    <location>
        <begin position="42"/>
        <end position="59"/>
    </location>
</feature>
<dbReference type="PANTHER" id="PTHR32322">
    <property type="entry name" value="INNER MEMBRANE TRANSPORTER"/>
    <property type="match status" value="1"/>
</dbReference>